<sequence>MNAQENYEQLKRRNRRRLVGALIMVVIAAILLVIMLSRRTPQSVPAPQLEVRTASSETASGTAGMVSQASVAQAQSASAIVLEPVTAARSSAVNTTVGSGNASAASEHKQENSISRPVMREETTHPKPVLPAKINNTPVKTPVPSERRPNDTDSAGIKPSSERKIVEKNNRQQVHTEAVPVVKPKPVINRTPVETTEKTKQVLVNTVSSNRPKTEPVTVKPVNKTPASTVDTTPVVKNRSEVANTEKKPVSATPKPINKNPVPVKPASTAKPANNT</sequence>
<feature type="region of interest" description="Disordered" evidence="1">
    <location>
        <begin position="96"/>
        <end position="174"/>
    </location>
</feature>
<evidence type="ECO:0000313" key="4">
    <source>
        <dbReference type="Proteomes" id="UP000027644"/>
    </source>
</evidence>
<dbReference type="Proteomes" id="UP000027644">
    <property type="component" value="Unassembled WGS sequence"/>
</dbReference>
<gene>
    <name evidence="3" type="ORF">SASC598J21_003730</name>
</gene>
<comment type="caution">
    <text evidence="3">The sequence shown here is derived from an EMBL/GenBank/DDBJ whole genome shotgun (WGS) entry which is preliminary data.</text>
</comment>
<feature type="transmembrane region" description="Helical" evidence="2">
    <location>
        <begin position="18"/>
        <end position="37"/>
    </location>
</feature>
<accession>A0A074V8W6</accession>
<keyword evidence="2" id="KW-1133">Transmembrane helix</keyword>
<name>A0A074V8W6_9NEIS</name>
<feature type="region of interest" description="Disordered" evidence="1">
    <location>
        <begin position="211"/>
        <end position="276"/>
    </location>
</feature>
<organism evidence="3 4">
    <name type="scientific">Snodgrassella alvi SCGC AB-598-J21</name>
    <dbReference type="NCBI Taxonomy" id="1385367"/>
    <lineage>
        <taxon>Bacteria</taxon>
        <taxon>Pseudomonadati</taxon>
        <taxon>Pseudomonadota</taxon>
        <taxon>Betaproteobacteria</taxon>
        <taxon>Neisseriales</taxon>
        <taxon>Neisseriaceae</taxon>
        <taxon>Snodgrassella</taxon>
    </lineage>
</organism>
<evidence type="ECO:0000256" key="1">
    <source>
        <dbReference type="SAM" id="MobiDB-lite"/>
    </source>
</evidence>
<dbReference type="AlphaFoldDB" id="A0A074V8W6"/>
<feature type="non-terminal residue" evidence="3">
    <location>
        <position position="276"/>
    </location>
</feature>
<protein>
    <submittedName>
        <fullName evidence="3">General secretion pathway, M protein</fullName>
    </submittedName>
</protein>
<evidence type="ECO:0000313" key="3">
    <source>
        <dbReference type="EMBL" id="KEQ01848.1"/>
    </source>
</evidence>
<feature type="compositionally biased region" description="Low complexity" evidence="1">
    <location>
        <begin position="254"/>
        <end position="266"/>
    </location>
</feature>
<feature type="compositionally biased region" description="Basic and acidic residues" evidence="1">
    <location>
        <begin position="238"/>
        <end position="249"/>
    </location>
</feature>
<feature type="compositionally biased region" description="Basic and acidic residues" evidence="1">
    <location>
        <begin position="160"/>
        <end position="170"/>
    </location>
</feature>
<keyword evidence="2" id="KW-0472">Membrane</keyword>
<evidence type="ECO:0000256" key="2">
    <source>
        <dbReference type="SAM" id="Phobius"/>
    </source>
</evidence>
<reference evidence="3 4" key="1">
    <citation type="journal article" date="2014" name="PLoS Genet.">
        <title>Hidden diversity in honey bee gut symbionts detected by single-cell genomics.</title>
        <authorList>
            <person name="Engel P."/>
            <person name="Stepanauskas R."/>
            <person name="Moran N."/>
        </authorList>
    </citation>
    <scope>NUCLEOTIDE SEQUENCE [LARGE SCALE GENOMIC DNA]</scope>
    <source>
        <strain evidence="3 4">SCGC AB-598-J21</strain>
    </source>
</reference>
<keyword evidence="2" id="KW-0812">Transmembrane</keyword>
<dbReference type="EMBL" id="AVQL01000282">
    <property type="protein sequence ID" value="KEQ01848.1"/>
    <property type="molecule type" value="Genomic_DNA"/>
</dbReference>
<proteinExistence type="predicted"/>